<comment type="catalytic activity">
    <reaction evidence="1">
        <text>ATP + protein L-histidine = ADP + protein N-phospho-L-histidine.</text>
        <dbReference type="EC" id="2.7.13.3"/>
    </reaction>
</comment>
<dbReference type="InterPro" id="IPR036890">
    <property type="entry name" value="HATPase_C_sf"/>
</dbReference>
<dbReference type="CDD" id="cd00075">
    <property type="entry name" value="HATPase"/>
    <property type="match status" value="1"/>
</dbReference>
<organism evidence="8">
    <name type="scientific">marine sediment metagenome</name>
    <dbReference type="NCBI Taxonomy" id="412755"/>
    <lineage>
        <taxon>unclassified sequences</taxon>
        <taxon>metagenomes</taxon>
        <taxon>ecological metagenomes</taxon>
    </lineage>
</organism>
<dbReference type="InterPro" id="IPR004358">
    <property type="entry name" value="Sig_transdc_His_kin-like_C"/>
</dbReference>
<dbReference type="PANTHER" id="PTHR43711">
    <property type="entry name" value="TWO-COMPONENT HISTIDINE KINASE"/>
    <property type="match status" value="1"/>
</dbReference>
<proteinExistence type="predicted"/>
<dbReference type="Gene3D" id="1.10.287.130">
    <property type="match status" value="1"/>
</dbReference>
<dbReference type="InterPro" id="IPR050736">
    <property type="entry name" value="Sensor_HK_Regulatory"/>
</dbReference>
<dbReference type="SMART" id="SM00387">
    <property type="entry name" value="HATPase_c"/>
    <property type="match status" value="1"/>
</dbReference>
<dbReference type="CDD" id="cd00082">
    <property type="entry name" value="HisKA"/>
    <property type="match status" value="1"/>
</dbReference>
<dbReference type="InterPro" id="IPR005467">
    <property type="entry name" value="His_kinase_dom"/>
</dbReference>
<name>A0A0F9H5U7_9ZZZZ</name>
<gene>
    <name evidence="8" type="ORF">LCGC14_2039160</name>
</gene>
<evidence type="ECO:0000256" key="6">
    <source>
        <dbReference type="ARBA" id="ARBA00023012"/>
    </source>
</evidence>
<dbReference type="PROSITE" id="PS50109">
    <property type="entry name" value="HIS_KIN"/>
    <property type="match status" value="1"/>
</dbReference>
<keyword evidence="4" id="KW-0808">Transferase</keyword>
<evidence type="ECO:0000256" key="5">
    <source>
        <dbReference type="ARBA" id="ARBA00022777"/>
    </source>
</evidence>
<evidence type="ECO:0000259" key="7">
    <source>
        <dbReference type="PROSITE" id="PS50109"/>
    </source>
</evidence>
<evidence type="ECO:0000256" key="2">
    <source>
        <dbReference type="ARBA" id="ARBA00012438"/>
    </source>
</evidence>
<keyword evidence="5" id="KW-0418">Kinase</keyword>
<dbReference type="SMART" id="SM00388">
    <property type="entry name" value="HisKA"/>
    <property type="match status" value="1"/>
</dbReference>
<feature type="non-terminal residue" evidence="8">
    <location>
        <position position="1"/>
    </location>
</feature>
<dbReference type="AlphaFoldDB" id="A0A0F9H5U7"/>
<dbReference type="GO" id="GO:0000155">
    <property type="term" value="F:phosphorelay sensor kinase activity"/>
    <property type="evidence" value="ECO:0007669"/>
    <property type="project" value="InterPro"/>
</dbReference>
<keyword evidence="6" id="KW-0902">Two-component regulatory system</keyword>
<comment type="caution">
    <text evidence="8">The sequence shown here is derived from an EMBL/GenBank/DDBJ whole genome shotgun (WGS) entry which is preliminary data.</text>
</comment>
<dbReference type="EMBL" id="LAZR01023879">
    <property type="protein sequence ID" value="KKL77010.1"/>
    <property type="molecule type" value="Genomic_DNA"/>
</dbReference>
<keyword evidence="3" id="KW-0597">Phosphoprotein</keyword>
<evidence type="ECO:0000256" key="4">
    <source>
        <dbReference type="ARBA" id="ARBA00022679"/>
    </source>
</evidence>
<dbReference type="PANTHER" id="PTHR43711:SF1">
    <property type="entry name" value="HISTIDINE KINASE 1"/>
    <property type="match status" value="1"/>
</dbReference>
<accession>A0A0F9H5U7</accession>
<dbReference type="Pfam" id="PF00512">
    <property type="entry name" value="HisKA"/>
    <property type="match status" value="1"/>
</dbReference>
<dbReference type="SUPFAM" id="SSF47384">
    <property type="entry name" value="Homodimeric domain of signal transducing histidine kinase"/>
    <property type="match status" value="1"/>
</dbReference>
<evidence type="ECO:0000256" key="1">
    <source>
        <dbReference type="ARBA" id="ARBA00000085"/>
    </source>
</evidence>
<dbReference type="InterPro" id="IPR003661">
    <property type="entry name" value="HisK_dim/P_dom"/>
</dbReference>
<dbReference type="Pfam" id="PF02518">
    <property type="entry name" value="HATPase_c"/>
    <property type="match status" value="1"/>
</dbReference>
<dbReference type="InterPro" id="IPR003594">
    <property type="entry name" value="HATPase_dom"/>
</dbReference>
<protein>
    <recommendedName>
        <fullName evidence="2">histidine kinase</fullName>
        <ecNumber evidence="2">2.7.13.3</ecNumber>
    </recommendedName>
</protein>
<dbReference type="Gene3D" id="3.30.565.10">
    <property type="entry name" value="Histidine kinase-like ATPase, C-terminal domain"/>
    <property type="match status" value="1"/>
</dbReference>
<dbReference type="SUPFAM" id="SSF55874">
    <property type="entry name" value="ATPase domain of HSP90 chaperone/DNA topoisomerase II/histidine kinase"/>
    <property type="match status" value="1"/>
</dbReference>
<dbReference type="FunFam" id="3.30.565.10:FF:000006">
    <property type="entry name" value="Sensor histidine kinase WalK"/>
    <property type="match status" value="1"/>
</dbReference>
<sequence length="435" mass="50758">PIKHIFEKTLSYIPPGWQFPHITCARIFYKDMELKTMNFRESKWFLKAFIKEFGKNVGSIEVFYLEKMPDYDEGPFFKEERNLINAISEMIGSFIERKKAGERIHNLSRFPSENPNPVLRVDNRRVIYTNRIGRELFNIDEDSPIPEFLEDTTKFVLENKEIQELELKANNRIYTLVITPVENEEYANIYGMDITERKQAEQRLSQLISTVSHELRTPITVLLMSIEFLTKNKETLTEELEEKLIDGISRNIQLLNQLADDILLISRIDEHRFELEWKKVMPLEVINEILYLMEPIGKEKQIDFVVDVDKTIELHGDPKKINQVFRIIIDNSIKYSHENSKVEIRAIENYQGKYNGNQNSGTLFQFQDYGRGIPKEDLPKIFERFFRSSNVNEVSGTGLGLAIAKDIIKAHNGNITVESELDIGTIVYVFLPQIV</sequence>
<feature type="domain" description="Histidine kinase" evidence="7">
    <location>
        <begin position="210"/>
        <end position="435"/>
    </location>
</feature>
<evidence type="ECO:0000256" key="3">
    <source>
        <dbReference type="ARBA" id="ARBA00022553"/>
    </source>
</evidence>
<reference evidence="8" key="1">
    <citation type="journal article" date="2015" name="Nature">
        <title>Complex archaea that bridge the gap between prokaryotes and eukaryotes.</title>
        <authorList>
            <person name="Spang A."/>
            <person name="Saw J.H."/>
            <person name="Jorgensen S.L."/>
            <person name="Zaremba-Niedzwiedzka K."/>
            <person name="Martijn J."/>
            <person name="Lind A.E."/>
            <person name="van Eijk R."/>
            <person name="Schleper C."/>
            <person name="Guy L."/>
            <person name="Ettema T.J."/>
        </authorList>
    </citation>
    <scope>NUCLEOTIDE SEQUENCE</scope>
</reference>
<evidence type="ECO:0000313" key="8">
    <source>
        <dbReference type="EMBL" id="KKL77010.1"/>
    </source>
</evidence>
<dbReference type="EC" id="2.7.13.3" evidence="2"/>
<dbReference type="InterPro" id="IPR036097">
    <property type="entry name" value="HisK_dim/P_sf"/>
</dbReference>
<dbReference type="PRINTS" id="PR00344">
    <property type="entry name" value="BCTRLSENSOR"/>
</dbReference>